<dbReference type="KEGG" id="osn:115227985"/>
<evidence type="ECO:0000313" key="3">
    <source>
        <dbReference type="RefSeq" id="XP_029654531.1"/>
    </source>
</evidence>
<keyword evidence="2" id="KW-1185">Reference proteome</keyword>
<dbReference type="AlphaFoldDB" id="A0A6P7U0N2"/>
<dbReference type="Proteomes" id="UP000515154">
    <property type="component" value="Unplaced"/>
</dbReference>
<proteinExistence type="predicted"/>
<organism evidence="2 3">
    <name type="scientific">Octopus sinensis</name>
    <name type="common">East Asian common octopus</name>
    <dbReference type="NCBI Taxonomy" id="2607531"/>
    <lineage>
        <taxon>Eukaryota</taxon>
        <taxon>Metazoa</taxon>
        <taxon>Spiralia</taxon>
        <taxon>Lophotrochozoa</taxon>
        <taxon>Mollusca</taxon>
        <taxon>Cephalopoda</taxon>
        <taxon>Coleoidea</taxon>
        <taxon>Octopodiformes</taxon>
        <taxon>Octopoda</taxon>
        <taxon>Incirrata</taxon>
        <taxon>Octopodidae</taxon>
        <taxon>Octopus</taxon>
    </lineage>
</organism>
<evidence type="ECO:0000313" key="2">
    <source>
        <dbReference type="Proteomes" id="UP000515154"/>
    </source>
</evidence>
<sequence length="135" mass="16570">MPNCSKRTKDLQTRTFNPDWTHEYFFIEDYGKPICLICFEKVAVKKLYNIKRHYETRHYEKFSKFTGESRLKEIKRLEQNYQKQTTFFYNLSCEKDDITRTSYEISKIIAKRMKLFSDGEFIKENGLYIWKHIFM</sequence>
<accession>A0A6P7U0N2</accession>
<protein>
    <submittedName>
        <fullName evidence="3">General transcription factor II-I repeat domain-containing protein 2-like</fullName>
    </submittedName>
</protein>
<dbReference type="PANTHER" id="PTHR45913">
    <property type="entry name" value="EPM2A-INTERACTING PROTEIN 1"/>
    <property type="match status" value="1"/>
</dbReference>
<dbReference type="PANTHER" id="PTHR45913:SF5">
    <property type="entry name" value="GENERAL TRANSCRIPTION FACTOR II-I REPEAT DOMAIN-CONTAINING PROTEIN 2A-LIKE PROTEIN"/>
    <property type="match status" value="1"/>
</dbReference>
<reference evidence="3" key="1">
    <citation type="submission" date="2025-08" db="UniProtKB">
        <authorList>
            <consortium name="RefSeq"/>
        </authorList>
    </citation>
    <scope>IDENTIFICATION</scope>
</reference>
<feature type="domain" description="SPIN-DOC-like zinc-finger" evidence="1">
    <location>
        <begin position="19"/>
        <end position="61"/>
    </location>
</feature>
<evidence type="ECO:0000259" key="1">
    <source>
        <dbReference type="Pfam" id="PF18658"/>
    </source>
</evidence>
<dbReference type="InterPro" id="IPR040647">
    <property type="entry name" value="SPIN-DOC_Znf-C2H2"/>
</dbReference>
<dbReference type="Pfam" id="PF18658">
    <property type="entry name" value="zf-C2H2_12"/>
    <property type="match status" value="1"/>
</dbReference>
<dbReference type="RefSeq" id="XP_029654531.1">
    <property type="nucleotide sequence ID" value="XM_029798671.1"/>
</dbReference>
<name>A0A6P7U0N2_9MOLL</name>
<gene>
    <name evidence="3" type="primary">LOC115227985</name>
</gene>